<evidence type="ECO:0000256" key="1">
    <source>
        <dbReference type="ARBA" id="ARBA00022617"/>
    </source>
</evidence>
<keyword evidence="2 4" id="KW-0479">Metal-binding</keyword>
<feature type="domain" description="Cytochrome c" evidence="6">
    <location>
        <begin position="49"/>
        <end position="163"/>
    </location>
</feature>
<protein>
    <submittedName>
        <fullName evidence="7">Mono/diheme cytochrome c family protein</fullName>
    </submittedName>
</protein>
<dbReference type="EMBL" id="JACHGF010000003">
    <property type="protein sequence ID" value="MBB5284034.1"/>
    <property type="molecule type" value="Genomic_DNA"/>
</dbReference>
<feature type="domain" description="Cytochrome c" evidence="6">
    <location>
        <begin position="199"/>
        <end position="319"/>
    </location>
</feature>
<evidence type="ECO:0000313" key="7">
    <source>
        <dbReference type="EMBL" id="MBB5284034.1"/>
    </source>
</evidence>
<dbReference type="GO" id="GO:0046872">
    <property type="term" value="F:metal ion binding"/>
    <property type="evidence" value="ECO:0007669"/>
    <property type="project" value="UniProtKB-KW"/>
</dbReference>
<evidence type="ECO:0000256" key="3">
    <source>
        <dbReference type="ARBA" id="ARBA00023004"/>
    </source>
</evidence>
<evidence type="ECO:0000256" key="2">
    <source>
        <dbReference type="ARBA" id="ARBA00022723"/>
    </source>
</evidence>
<keyword evidence="1 4" id="KW-0349">Heme</keyword>
<dbReference type="SUPFAM" id="SSF46626">
    <property type="entry name" value="Cytochrome c"/>
    <property type="match status" value="2"/>
</dbReference>
<comment type="caution">
    <text evidence="7">The sequence shown here is derived from an EMBL/GenBank/DDBJ whole genome shotgun (WGS) entry which is preliminary data.</text>
</comment>
<evidence type="ECO:0000256" key="4">
    <source>
        <dbReference type="PROSITE-ProRule" id="PRU00433"/>
    </source>
</evidence>
<dbReference type="InterPro" id="IPR036909">
    <property type="entry name" value="Cyt_c-like_dom_sf"/>
</dbReference>
<dbReference type="PANTHER" id="PTHR35008:SF8">
    <property type="entry name" value="ALCOHOL DEHYDROGENASE CYTOCHROME C SUBUNIT"/>
    <property type="match status" value="1"/>
</dbReference>
<organism evidence="7 8">
    <name type="scientific">Rhabdobacter roseus</name>
    <dbReference type="NCBI Taxonomy" id="1655419"/>
    <lineage>
        <taxon>Bacteria</taxon>
        <taxon>Pseudomonadati</taxon>
        <taxon>Bacteroidota</taxon>
        <taxon>Cytophagia</taxon>
        <taxon>Cytophagales</taxon>
        <taxon>Cytophagaceae</taxon>
        <taxon>Rhabdobacter</taxon>
    </lineage>
</organism>
<dbReference type="RefSeq" id="WP_246439971.1">
    <property type="nucleotide sequence ID" value="NZ_JACHGF010000003.1"/>
</dbReference>
<sequence length="341" mass="36927">MKVPRSSTAHMINLVLYTCVVFANCVRPQVKQPNGQPLDDNYQVRSTPALVERGRYLTQHVAACVDCHSQRDWSRLAGPIIPGSWGGGGQEYGKNYGLPGRVYGRNITPYALKGWSDKELLVAITAGVGKTGKPLFPLMPYANYHRIRQSDAEAIIVYLRTLPPVAQEVPPSRVPLPLRLGLRLLPHRATLAPDSGATSGLAYGRYLTQLAGCADCHTNRTAGKLLKKAPFAGGMSISLAAMTKEGGTLRSANITPDSSAGLGSWSRQAFVARFKAYDSAVFVPPAAPEGFNTVMPWTLYAGMTESDLGAIYEYLRTVKPVKKPVVVYSPNRKNQPGKGAE</sequence>
<name>A0A840TKU3_9BACT</name>
<reference evidence="7 8" key="1">
    <citation type="submission" date="2020-08" db="EMBL/GenBank/DDBJ databases">
        <title>Genomic Encyclopedia of Type Strains, Phase IV (KMG-IV): sequencing the most valuable type-strain genomes for metagenomic binning, comparative biology and taxonomic classification.</title>
        <authorList>
            <person name="Goeker M."/>
        </authorList>
    </citation>
    <scope>NUCLEOTIDE SEQUENCE [LARGE SCALE GENOMIC DNA]</scope>
    <source>
        <strain evidence="7 8">DSM 105074</strain>
    </source>
</reference>
<evidence type="ECO:0000256" key="5">
    <source>
        <dbReference type="SAM" id="SignalP"/>
    </source>
</evidence>
<keyword evidence="8" id="KW-1185">Reference proteome</keyword>
<evidence type="ECO:0000259" key="6">
    <source>
        <dbReference type="PROSITE" id="PS51007"/>
    </source>
</evidence>
<dbReference type="GO" id="GO:0020037">
    <property type="term" value="F:heme binding"/>
    <property type="evidence" value="ECO:0007669"/>
    <property type="project" value="InterPro"/>
</dbReference>
<dbReference type="AlphaFoldDB" id="A0A840TKU3"/>
<dbReference type="Proteomes" id="UP000557307">
    <property type="component" value="Unassembled WGS sequence"/>
</dbReference>
<accession>A0A840TKU3</accession>
<dbReference type="Gene3D" id="1.10.760.10">
    <property type="entry name" value="Cytochrome c-like domain"/>
    <property type="match status" value="2"/>
</dbReference>
<gene>
    <name evidence="7" type="ORF">HNQ92_002177</name>
</gene>
<proteinExistence type="predicted"/>
<dbReference type="InterPro" id="IPR009056">
    <property type="entry name" value="Cyt_c-like_dom"/>
</dbReference>
<dbReference type="GO" id="GO:0009055">
    <property type="term" value="F:electron transfer activity"/>
    <property type="evidence" value="ECO:0007669"/>
    <property type="project" value="InterPro"/>
</dbReference>
<evidence type="ECO:0000313" key="8">
    <source>
        <dbReference type="Proteomes" id="UP000557307"/>
    </source>
</evidence>
<dbReference type="InterPro" id="IPR051459">
    <property type="entry name" value="Cytochrome_c-type_DH"/>
</dbReference>
<feature type="signal peptide" evidence="5">
    <location>
        <begin position="1"/>
        <end position="23"/>
    </location>
</feature>
<keyword evidence="3 4" id="KW-0408">Iron</keyword>
<dbReference type="PROSITE" id="PS51007">
    <property type="entry name" value="CYTC"/>
    <property type="match status" value="2"/>
</dbReference>
<keyword evidence="5" id="KW-0732">Signal</keyword>
<feature type="chain" id="PRO_5032791425" evidence="5">
    <location>
        <begin position="24"/>
        <end position="341"/>
    </location>
</feature>
<dbReference type="PANTHER" id="PTHR35008">
    <property type="entry name" value="BLL4482 PROTEIN-RELATED"/>
    <property type="match status" value="1"/>
</dbReference>